<evidence type="ECO:0000313" key="11">
    <source>
        <dbReference type="Proteomes" id="UP001309876"/>
    </source>
</evidence>
<evidence type="ECO:0000256" key="1">
    <source>
        <dbReference type="ARBA" id="ARBA00004123"/>
    </source>
</evidence>
<evidence type="ECO:0008006" key="12">
    <source>
        <dbReference type="Google" id="ProtNLM"/>
    </source>
</evidence>
<feature type="domain" description="Rad4 beta-hairpin" evidence="9">
    <location>
        <begin position="567"/>
        <end position="641"/>
    </location>
</feature>
<dbReference type="Pfam" id="PF10403">
    <property type="entry name" value="BHD_1"/>
    <property type="match status" value="1"/>
</dbReference>
<dbReference type="InterPro" id="IPR036985">
    <property type="entry name" value="Transglutaminase-like_sf"/>
</dbReference>
<dbReference type="InterPro" id="IPR018328">
    <property type="entry name" value="Rad4_beta-hairpin_dom3"/>
</dbReference>
<dbReference type="Gene3D" id="3.30.60.290">
    <property type="entry name" value="Rad4, beta-hairpin domain BHD2"/>
    <property type="match status" value="1"/>
</dbReference>
<dbReference type="AlphaFoldDB" id="A0AAN7YFJ8"/>
<keyword evidence="5" id="KW-0539">Nucleus</keyword>
<dbReference type="Gene3D" id="3.90.260.10">
    <property type="entry name" value="Transglutaminase-like"/>
    <property type="match status" value="1"/>
</dbReference>
<feature type="domain" description="Rad4 beta-hairpin" evidence="8">
    <location>
        <begin position="503"/>
        <end position="560"/>
    </location>
</feature>
<comment type="subcellular location">
    <subcellularLocation>
        <location evidence="1">Nucleus</location>
    </subcellularLocation>
</comment>
<dbReference type="Pfam" id="PF10404">
    <property type="entry name" value="BHD_2"/>
    <property type="match status" value="1"/>
</dbReference>
<dbReference type="Gene3D" id="2.20.20.110">
    <property type="entry name" value="Rad4, beta-hairpin domain BHD1"/>
    <property type="match status" value="1"/>
</dbReference>
<dbReference type="InterPro" id="IPR038765">
    <property type="entry name" value="Papain-like_cys_pep_sf"/>
</dbReference>
<evidence type="ECO:0000259" key="8">
    <source>
        <dbReference type="SMART" id="SM01031"/>
    </source>
</evidence>
<dbReference type="GO" id="GO:0003684">
    <property type="term" value="F:damaged DNA binding"/>
    <property type="evidence" value="ECO:0007669"/>
    <property type="project" value="InterPro"/>
</dbReference>
<feature type="region of interest" description="Disordered" evidence="6">
    <location>
        <begin position="683"/>
        <end position="719"/>
    </location>
</feature>
<keyword evidence="4" id="KW-0234">DNA repair</keyword>
<evidence type="ECO:0000256" key="2">
    <source>
        <dbReference type="ARBA" id="ARBA00009525"/>
    </source>
</evidence>
<feature type="region of interest" description="Disordered" evidence="6">
    <location>
        <begin position="880"/>
        <end position="942"/>
    </location>
</feature>
<evidence type="ECO:0000256" key="5">
    <source>
        <dbReference type="ARBA" id="ARBA00023242"/>
    </source>
</evidence>
<evidence type="ECO:0000259" key="9">
    <source>
        <dbReference type="SMART" id="SM01032"/>
    </source>
</evidence>
<dbReference type="SUPFAM" id="SSF54001">
    <property type="entry name" value="Cysteine proteinases"/>
    <property type="match status" value="1"/>
</dbReference>
<name>A0AAN7YFJ8_9EURO</name>
<dbReference type="GO" id="GO:0006289">
    <property type="term" value="P:nucleotide-excision repair"/>
    <property type="evidence" value="ECO:0007669"/>
    <property type="project" value="InterPro"/>
</dbReference>
<dbReference type="EMBL" id="JAVRRJ010000006">
    <property type="protein sequence ID" value="KAK5083852.1"/>
    <property type="molecule type" value="Genomic_DNA"/>
</dbReference>
<dbReference type="Gene3D" id="3.30.70.2460">
    <property type="entry name" value="Rad4, beta-hairpin domain BHD3"/>
    <property type="match status" value="1"/>
</dbReference>
<dbReference type="PANTHER" id="PTHR12135:SF0">
    <property type="entry name" value="DNA REPAIR PROTEIN COMPLEMENTING XP-C CELLS"/>
    <property type="match status" value="1"/>
</dbReference>
<dbReference type="SMART" id="SM01031">
    <property type="entry name" value="BHD_2"/>
    <property type="match status" value="1"/>
</dbReference>
<accession>A0AAN7YFJ8</accession>
<keyword evidence="11" id="KW-1185">Reference proteome</keyword>
<dbReference type="InterPro" id="IPR004583">
    <property type="entry name" value="DNA_repair_Rad4"/>
</dbReference>
<dbReference type="SMART" id="SM01032">
    <property type="entry name" value="BHD_3"/>
    <property type="match status" value="1"/>
</dbReference>
<evidence type="ECO:0000256" key="3">
    <source>
        <dbReference type="ARBA" id="ARBA00022763"/>
    </source>
</evidence>
<dbReference type="Pfam" id="PF10405">
    <property type="entry name" value="BHD_3"/>
    <property type="match status" value="1"/>
</dbReference>
<dbReference type="GO" id="GO:0003697">
    <property type="term" value="F:single-stranded DNA binding"/>
    <property type="evidence" value="ECO:0007669"/>
    <property type="project" value="TreeGrafter"/>
</dbReference>
<dbReference type="GO" id="GO:0005737">
    <property type="term" value="C:cytoplasm"/>
    <property type="evidence" value="ECO:0007669"/>
    <property type="project" value="TreeGrafter"/>
</dbReference>
<dbReference type="InterPro" id="IPR018327">
    <property type="entry name" value="BHD_2"/>
</dbReference>
<feature type="region of interest" description="Disordered" evidence="6">
    <location>
        <begin position="41"/>
        <end position="60"/>
    </location>
</feature>
<feature type="compositionally biased region" description="Basic and acidic residues" evidence="6">
    <location>
        <begin position="47"/>
        <end position="57"/>
    </location>
</feature>
<gene>
    <name evidence="10" type="ORF">LTR05_006358</name>
</gene>
<dbReference type="Pfam" id="PF03835">
    <property type="entry name" value="Rad4"/>
    <property type="match status" value="1"/>
</dbReference>
<protein>
    <recommendedName>
        <fullName evidence="12">Rad4-domain-containing protein</fullName>
    </recommendedName>
</protein>
<comment type="caution">
    <text evidence="10">The sequence shown here is derived from an EMBL/GenBank/DDBJ whole genome shotgun (WGS) entry which is preliminary data.</text>
</comment>
<dbReference type="GO" id="GO:0006298">
    <property type="term" value="P:mismatch repair"/>
    <property type="evidence" value="ECO:0007669"/>
    <property type="project" value="TreeGrafter"/>
</dbReference>
<feature type="region of interest" description="Disordered" evidence="6">
    <location>
        <begin position="1"/>
        <end position="34"/>
    </location>
</feature>
<feature type="compositionally biased region" description="Acidic residues" evidence="6">
    <location>
        <begin position="690"/>
        <end position="701"/>
    </location>
</feature>
<dbReference type="Proteomes" id="UP001309876">
    <property type="component" value="Unassembled WGS sequence"/>
</dbReference>
<comment type="similarity">
    <text evidence="2">Belongs to the XPC family.</text>
</comment>
<dbReference type="GO" id="GO:0071942">
    <property type="term" value="C:XPC complex"/>
    <property type="evidence" value="ECO:0007669"/>
    <property type="project" value="TreeGrafter"/>
</dbReference>
<evidence type="ECO:0000259" key="7">
    <source>
        <dbReference type="SMART" id="SM01030"/>
    </source>
</evidence>
<sequence>MPRRKAALPPINRQGAATRRSTRRAETENGAVPEVFNEMLIEAYHNNPEDFKPDPRPSKRRKIEVEDELPTSRNEHDSAQNTLPPPVAHSLIESADTTVPAPIQSVFDDDYRDSDSDADFEDVEILENVETDTENEEPKSLQIDLSSSVTTPKRLVQRRKPVTKAEREFRLNVHKWHLLCLLLHLATRNKWCEDEVVQKTLKSLIPRKLISRLHLEGTQAERKYAFDAAIAEICNIWRTAWKVNARGMRRACWREHLDIEKEMEEAEDPYDLDDYRHVAKQRSGSRDVLPFSRVVKGETPQKDEPNYIQAGNQNFGTARATSKRKAINESPYPVWWVEVLNPAIDQWIPLDPLVRHTINKPRTGFEPPAADSLNNMSYVIAFEDDGRAKDVTKRYTAAYNAKTIKSRVESTKNGQEWFSKVMHVFRKWPESRDDIEDAALDRRVAQEGMPKNVQDFKNHPVYVLERHLRANEVIEPRRECGKFSSGKNRKLEAVFRRQDLHACRSADGWYRKGRDIKAGEQPLKRVPKRRGTSVPPDDAEQEEEGVALYAEFQTQLYVPPPIVDGRVPRNGFGNLDIYVPTMISAGGVHIRHRLAAQAAKTLNIDAVAAVIGFTFKGRQGTAIVDGVVVDERYTAAMIATITATEDELEEEVNAQRQAITADVWRKMYAVLRMRQRLEEEYGGFGKKADDSDDGSTYEESAEGGFLPDTAGGEPTEASKAQERAVFNSLKARQPIVLPDSIVRQRVVVVRSPHKHQAPKEAMMDELFGTESEVEGDVLDNDLEPDHSEAKGFPAEVEYAAGGFIPDTNEGGGFVFEDESDHNPTVEETSGGGFVTEEEVVDAGFVRDEDGREEHPRIKISIQAPDEQSDVQPEKSTISIDDVSMSAPLPQKQTHLVTPTYGLQPMQQPDDPHVDESDAGSLLSHDPDEEAADMQWVEDAFED</sequence>
<evidence type="ECO:0000313" key="10">
    <source>
        <dbReference type="EMBL" id="KAK5083852.1"/>
    </source>
</evidence>
<reference evidence="10 11" key="1">
    <citation type="submission" date="2023-08" db="EMBL/GenBank/DDBJ databases">
        <title>Black Yeasts Isolated from many extreme environments.</title>
        <authorList>
            <person name="Coleine C."/>
            <person name="Stajich J.E."/>
            <person name="Selbmann L."/>
        </authorList>
    </citation>
    <scope>NUCLEOTIDE SEQUENCE [LARGE SCALE GENOMIC DNA]</scope>
    <source>
        <strain evidence="10 11">CCFEE 5910</strain>
    </source>
</reference>
<feature type="domain" description="Rad4 beta-hairpin" evidence="7">
    <location>
        <begin position="445"/>
        <end position="501"/>
    </location>
</feature>
<dbReference type="SMART" id="SM01030">
    <property type="entry name" value="BHD_1"/>
    <property type="match status" value="1"/>
</dbReference>
<evidence type="ECO:0000256" key="4">
    <source>
        <dbReference type="ARBA" id="ARBA00023204"/>
    </source>
</evidence>
<dbReference type="InterPro" id="IPR042488">
    <property type="entry name" value="Rad4_BHD3_sf"/>
</dbReference>
<dbReference type="InterPro" id="IPR018326">
    <property type="entry name" value="Rad4_beta-hairpin_dom1"/>
</dbReference>
<keyword evidence="3" id="KW-0227">DNA damage</keyword>
<organism evidence="10 11">
    <name type="scientific">Lithohypha guttulata</name>
    <dbReference type="NCBI Taxonomy" id="1690604"/>
    <lineage>
        <taxon>Eukaryota</taxon>
        <taxon>Fungi</taxon>
        <taxon>Dikarya</taxon>
        <taxon>Ascomycota</taxon>
        <taxon>Pezizomycotina</taxon>
        <taxon>Eurotiomycetes</taxon>
        <taxon>Chaetothyriomycetidae</taxon>
        <taxon>Chaetothyriales</taxon>
        <taxon>Trichomeriaceae</taxon>
        <taxon>Lithohypha</taxon>
    </lineage>
</organism>
<dbReference type="InterPro" id="IPR018325">
    <property type="entry name" value="Rad4/PNGase_transGLS-fold"/>
</dbReference>
<proteinExistence type="inferred from homology"/>
<dbReference type="PANTHER" id="PTHR12135">
    <property type="entry name" value="DNA REPAIR PROTEIN XP-C / RAD4"/>
    <property type="match status" value="1"/>
</dbReference>
<feature type="region of interest" description="Disordered" evidence="6">
    <location>
        <begin position="67"/>
        <end position="87"/>
    </location>
</feature>
<feature type="region of interest" description="Disordered" evidence="6">
    <location>
        <begin position="520"/>
        <end position="540"/>
    </location>
</feature>
<dbReference type="GO" id="GO:0000111">
    <property type="term" value="C:nucleotide-excision repair factor 2 complex"/>
    <property type="evidence" value="ECO:0007669"/>
    <property type="project" value="TreeGrafter"/>
</dbReference>
<evidence type="ECO:0000256" key="6">
    <source>
        <dbReference type="SAM" id="MobiDB-lite"/>
    </source>
</evidence>